<evidence type="ECO:0000313" key="7">
    <source>
        <dbReference type="Proteomes" id="UP000193498"/>
    </source>
</evidence>
<sequence length="218" mass="24545">MTNIHNFIGVGAAFNYDPKYASCTPICRPAFAHLSNRDLTLIIRQQPKRAKVSGIKDKVGEKPIDPPPIVQVKSKNATLENHLLQNPAFFVMATLIGATDVLEEPIPPHAVHGSLSSSLHKLKDIDNSDGGFFIFPEISIRVEGDYRLRFRLYEISSNQAILLKSVDSEIFRVYPAKYFPGMDESTFLSRSFSDQGARIRIRRISKISTKRLVRLDEC</sequence>
<reference evidence="6 7" key="1">
    <citation type="submission" date="2016-07" db="EMBL/GenBank/DDBJ databases">
        <title>Pervasive Adenine N6-methylation of Active Genes in Fungi.</title>
        <authorList>
            <consortium name="DOE Joint Genome Institute"/>
            <person name="Mondo S.J."/>
            <person name="Dannebaum R.O."/>
            <person name="Kuo R.C."/>
            <person name="Labutti K."/>
            <person name="Haridas S."/>
            <person name="Kuo A."/>
            <person name="Salamov A."/>
            <person name="Ahrendt S.R."/>
            <person name="Lipzen A."/>
            <person name="Sullivan W."/>
            <person name="Andreopoulos W.B."/>
            <person name="Clum A."/>
            <person name="Lindquist E."/>
            <person name="Daum C."/>
            <person name="Ramamoorthy G.K."/>
            <person name="Gryganskyi A."/>
            <person name="Culley D."/>
            <person name="Magnuson J.K."/>
            <person name="James T.Y."/>
            <person name="O'Malley M.A."/>
            <person name="Stajich J.E."/>
            <person name="Spatafora J.W."/>
            <person name="Visel A."/>
            <person name="Grigoriev I.V."/>
        </authorList>
    </citation>
    <scope>NUCLEOTIDE SEQUENCE [LARGE SCALE GENOMIC DNA]</scope>
    <source>
        <strain evidence="6 7">CBS 931.73</strain>
    </source>
</reference>
<dbReference type="PANTHER" id="PTHR33572:SF18">
    <property type="entry name" value="SPORE DEVELOPMENT REGULATOR VOSA"/>
    <property type="match status" value="1"/>
</dbReference>
<dbReference type="Pfam" id="PF11754">
    <property type="entry name" value="Velvet"/>
    <property type="match status" value="2"/>
</dbReference>
<dbReference type="Gene3D" id="2.60.40.3960">
    <property type="entry name" value="Velvet domain"/>
    <property type="match status" value="1"/>
</dbReference>
<feature type="domain" description="Velvet" evidence="5">
    <location>
        <begin position="33"/>
        <end position="202"/>
    </location>
</feature>
<dbReference type="InterPro" id="IPR038491">
    <property type="entry name" value="Velvet_dom_sf"/>
</dbReference>
<evidence type="ECO:0000313" key="6">
    <source>
        <dbReference type="EMBL" id="ORX98151.1"/>
    </source>
</evidence>
<dbReference type="EMBL" id="MCFE01000119">
    <property type="protein sequence ID" value="ORX98151.1"/>
    <property type="molecule type" value="Genomic_DNA"/>
</dbReference>
<name>A0A1Y1YJF8_9FUNG</name>
<dbReference type="InParanoid" id="A0A1Y1YJF8"/>
<proteinExistence type="predicted"/>
<dbReference type="PROSITE" id="PS51821">
    <property type="entry name" value="VELVET"/>
    <property type="match status" value="1"/>
</dbReference>
<dbReference type="InterPro" id="IPR021740">
    <property type="entry name" value="Velvet"/>
</dbReference>
<comment type="subcellular location">
    <subcellularLocation>
        <location evidence="1">Nucleus</location>
    </subcellularLocation>
</comment>
<dbReference type="Proteomes" id="UP000193498">
    <property type="component" value="Unassembled WGS sequence"/>
</dbReference>
<evidence type="ECO:0000256" key="2">
    <source>
        <dbReference type="ARBA" id="ARBA00023015"/>
    </source>
</evidence>
<evidence type="ECO:0000256" key="4">
    <source>
        <dbReference type="ARBA" id="ARBA00023242"/>
    </source>
</evidence>
<accession>A0A1Y1YJF8</accession>
<evidence type="ECO:0000259" key="5">
    <source>
        <dbReference type="PROSITE" id="PS51821"/>
    </source>
</evidence>
<keyword evidence="4" id="KW-0539">Nucleus</keyword>
<dbReference type="AlphaFoldDB" id="A0A1Y1YJF8"/>
<keyword evidence="3" id="KW-0804">Transcription</keyword>
<dbReference type="InterPro" id="IPR037525">
    <property type="entry name" value="Velvet_dom"/>
</dbReference>
<dbReference type="STRING" id="1314790.A0A1Y1YJF8"/>
<dbReference type="GO" id="GO:0005634">
    <property type="term" value="C:nucleus"/>
    <property type="evidence" value="ECO:0007669"/>
    <property type="project" value="UniProtKB-SubCell"/>
</dbReference>
<comment type="caution">
    <text evidence="6">The sequence shown here is derived from an EMBL/GenBank/DDBJ whole genome shotgun (WGS) entry which is preliminary data.</text>
</comment>
<gene>
    <name evidence="6" type="ORF">K493DRAFT_214732</name>
</gene>
<organism evidence="6 7">
    <name type="scientific">Basidiobolus meristosporus CBS 931.73</name>
    <dbReference type="NCBI Taxonomy" id="1314790"/>
    <lineage>
        <taxon>Eukaryota</taxon>
        <taxon>Fungi</taxon>
        <taxon>Fungi incertae sedis</taxon>
        <taxon>Zoopagomycota</taxon>
        <taxon>Entomophthoromycotina</taxon>
        <taxon>Basidiobolomycetes</taxon>
        <taxon>Basidiobolales</taxon>
        <taxon>Basidiobolaceae</taxon>
        <taxon>Basidiobolus</taxon>
    </lineage>
</organism>
<dbReference type="PANTHER" id="PTHR33572">
    <property type="entry name" value="SPORE DEVELOPMENT REGULATOR VOSA"/>
    <property type="match status" value="1"/>
</dbReference>
<dbReference type="OrthoDB" id="5599552at2759"/>
<keyword evidence="7" id="KW-1185">Reference proteome</keyword>
<keyword evidence="2" id="KW-0805">Transcription regulation</keyword>
<evidence type="ECO:0000256" key="3">
    <source>
        <dbReference type="ARBA" id="ARBA00023163"/>
    </source>
</evidence>
<protein>
    <recommendedName>
        <fullName evidence="5">Velvet domain-containing protein</fullName>
    </recommendedName>
</protein>
<evidence type="ECO:0000256" key="1">
    <source>
        <dbReference type="ARBA" id="ARBA00004123"/>
    </source>
</evidence>